<keyword evidence="1" id="KW-0732">Signal</keyword>
<dbReference type="RefSeq" id="WP_070094486.1">
    <property type="nucleotide sequence ID" value="NZ_CP016634.1"/>
</dbReference>
<evidence type="ECO:0000256" key="1">
    <source>
        <dbReference type="SAM" id="SignalP"/>
    </source>
</evidence>
<dbReference type="CDD" id="cd16329">
    <property type="entry name" value="LolA_like"/>
    <property type="match status" value="1"/>
</dbReference>
<dbReference type="AlphaFoldDB" id="A0A1B2F5N7"/>
<gene>
    <name evidence="2" type="ORF">IEC33019_2037</name>
</gene>
<dbReference type="Pfam" id="PF07044">
    <property type="entry name" value="DUF1329"/>
    <property type="match status" value="1"/>
</dbReference>
<name>A0A1B2F5N7_PSEPU</name>
<reference evidence="2" key="1">
    <citation type="submission" date="2016-07" db="EMBL/GenBank/DDBJ databases">
        <title>New class B carbapenemase carried by novel plasmid in Pseudomonas putida enviromental strain in eastern Amazonia.</title>
        <authorList>
            <person name="Souza C.O."/>
            <person name="Lima K.V."/>
            <person name="Brasiliense D.M."/>
            <person name="Perez-Chaparro P.J."/>
            <person name="Mamizuka E.M."/>
            <person name="Lima M.O."/>
            <person name="Lima L.N."/>
            <person name="McCulloch J.A."/>
        </authorList>
    </citation>
    <scope>NUCLEOTIDE SEQUENCE [LARGE SCALE GENOMIC DNA]</scope>
    <source>
        <strain evidence="2">IEC33019</strain>
    </source>
</reference>
<organism evidence="2">
    <name type="scientific">Pseudomonas putida</name>
    <name type="common">Arthrobacter siderocapsulatus</name>
    <dbReference type="NCBI Taxonomy" id="303"/>
    <lineage>
        <taxon>Bacteria</taxon>
        <taxon>Pseudomonadati</taxon>
        <taxon>Pseudomonadota</taxon>
        <taxon>Gammaproteobacteria</taxon>
        <taxon>Pseudomonadales</taxon>
        <taxon>Pseudomonadaceae</taxon>
        <taxon>Pseudomonas</taxon>
    </lineage>
</organism>
<evidence type="ECO:0008006" key="3">
    <source>
        <dbReference type="Google" id="ProtNLM"/>
    </source>
</evidence>
<protein>
    <recommendedName>
        <fullName evidence="3">DUF1329 domain-containing protein</fullName>
    </recommendedName>
</protein>
<proteinExistence type="predicted"/>
<dbReference type="Gene3D" id="2.50.20.10">
    <property type="entry name" value="Lipoprotein localisation LolA/LolB/LppX"/>
    <property type="match status" value="1"/>
</dbReference>
<evidence type="ECO:0000313" key="2">
    <source>
        <dbReference type="EMBL" id="ANY87598.1"/>
    </source>
</evidence>
<feature type="chain" id="PRO_5008536808" description="DUF1329 domain-containing protein" evidence="1">
    <location>
        <begin position="27"/>
        <end position="460"/>
    </location>
</feature>
<feature type="signal peptide" evidence="1">
    <location>
        <begin position="1"/>
        <end position="26"/>
    </location>
</feature>
<dbReference type="InterPro" id="IPR010752">
    <property type="entry name" value="DUF1329"/>
</dbReference>
<dbReference type="EMBL" id="CP016634">
    <property type="protein sequence ID" value="ANY87598.1"/>
    <property type="molecule type" value="Genomic_DNA"/>
</dbReference>
<sequence>MSNLKHPWIRTTLAVALLGSSLALQANVSGTDAASLGKDLTPMGAERAGNADGSIPAWTGKWRGAPPQVKFAGPGTPYPDPYADEKPLFVITAQNMDQYAANLSEGQKALFKRYPETFKMPVYPSHRDFRVDPDTEAAISRNAASAKLSSDGNDALDAFGASPFPVPKNGNELILNHTMQARAITEEANYNQVVVYADNNRVLEKVNYKIYSLWSDPKQNAQSTNGVFTDFLLTTLEPVRKKGEIVVGHEFINAAAQPRQAWQYTPGQRRVRRAPTVGYDSPTGAGGFRVYDEDRLFNGATDRYDWKIVGKKEIYIPYNNYKIDSPQVSQADIINAAGHINPELMRYEKHRVWVLQATLKPSARHIYAKRTFYIDEDSWAATLADNYDARGQLWRTNMQTSVYAYDIQRFHARLGLYHDLIAGSYMVDRLLDGQTPAKLNASNFGADEFTPGNLRKLGTR</sequence>
<accession>A0A1B2F5N7</accession>